<dbReference type="WBParaSite" id="PSAMB.scaffold2121size32714.g16485.t1">
    <property type="protein sequence ID" value="PSAMB.scaffold2121size32714.g16485.t1"/>
    <property type="gene ID" value="PSAMB.scaffold2121size32714.g16485"/>
</dbReference>
<name>A0A914VKV7_9BILA</name>
<sequence>MSRQSAVGNGRPKHGGDGGTKGARAAVALTSAGPQFKSSGAQKEGGKGG</sequence>
<evidence type="ECO:0000256" key="1">
    <source>
        <dbReference type="SAM" id="MobiDB-lite"/>
    </source>
</evidence>
<dbReference type="Proteomes" id="UP000887566">
    <property type="component" value="Unplaced"/>
</dbReference>
<evidence type="ECO:0000313" key="3">
    <source>
        <dbReference type="WBParaSite" id="PSAMB.scaffold2121size32714.g16485.t1"/>
    </source>
</evidence>
<protein>
    <submittedName>
        <fullName evidence="3">Uncharacterized protein</fullName>
    </submittedName>
</protein>
<organism evidence="2 3">
    <name type="scientific">Plectus sambesii</name>
    <dbReference type="NCBI Taxonomy" id="2011161"/>
    <lineage>
        <taxon>Eukaryota</taxon>
        <taxon>Metazoa</taxon>
        <taxon>Ecdysozoa</taxon>
        <taxon>Nematoda</taxon>
        <taxon>Chromadorea</taxon>
        <taxon>Plectida</taxon>
        <taxon>Plectina</taxon>
        <taxon>Plectoidea</taxon>
        <taxon>Plectidae</taxon>
        <taxon>Plectus</taxon>
    </lineage>
</organism>
<feature type="region of interest" description="Disordered" evidence="1">
    <location>
        <begin position="1"/>
        <end position="49"/>
    </location>
</feature>
<keyword evidence="2" id="KW-1185">Reference proteome</keyword>
<feature type="compositionally biased region" description="Polar residues" evidence="1">
    <location>
        <begin position="32"/>
        <end position="41"/>
    </location>
</feature>
<reference evidence="3" key="1">
    <citation type="submission" date="2022-11" db="UniProtKB">
        <authorList>
            <consortium name="WormBaseParasite"/>
        </authorList>
    </citation>
    <scope>IDENTIFICATION</scope>
</reference>
<accession>A0A914VKV7</accession>
<evidence type="ECO:0000313" key="2">
    <source>
        <dbReference type="Proteomes" id="UP000887566"/>
    </source>
</evidence>
<dbReference type="AlphaFoldDB" id="A0A914VKV7"/>
<proteinExistence type="predicted"/>